<evidence type="ECO:0000256" key="6">
    <source>
        <dbReference type="ARBA" id="ARBA00023136"/>
    </source>
</evidence>
<feature type="domain" description="Major facilitator superfamily (MFS) profile" evidence="9">
    <location>
        <begin position="218"/>
        <end position="426"/>
    </location>
</feature>
<dbReference type="Gene3D" id="1.20.1250.20">
    <property type="entry name" value="MFS general substrate transporter like domains"/>
    <property type="match status" value="1"/>
</dbReference>
<dbReference type="AlphaFoldDB" id="W9GKX0"/>
<comment type="caution">
    <text evidence="10">The sequence shown here is derived from an EMBL/GenBank/DDBJ whole genome shotgun (WGS) entry which is preliminary data.</text>
</comment>
<evidence type="ECO:0000256" key="2">
    <source>
        <dbReference type="ARBA" id="ARBA00022448"/>
    </source>
</evidence>
<feature type="transmembrane region" description="Helical" evidence="8">
    <location>
        <begin position="111"/>
        <end position="132"/>
    </location>
</feature>
<feature type="transmembrane region" description="Helical" evidence="8">
    <location>
        <begin position="219"/>
        <end position="238"/>
    </location>
</feature>
<dbReference type="InterPro" id="IPR010290">
    <property type="entry name" value="TM_effector"/>
</dbReference>
<sequence length="426" mass="43336">MKRSLHDSEPIRWRDVWSLRDMRIALPARALSLLGDTVAVSVLMLDAAESRSASHVTGILAAFAAPLLLLAAPAGRLVDSRDSRTLLVSGGLLQVLASAGLVWSPSYAAQLGFVVLLQCGQVVTGPTWLALIPRIVGESRVATAIAMSQTLGAVAGLVGFAVGGTLYDRIGPHWTMSIDTASFALLVVAALLVSTRRAVAQERGPAGATGPCGGTRAVLADRVIALFLLSLLLFVTTAEASNVAEPILIVQDLGADGTAYGLVGSYFAAGSILGPTLAGRIRTQAGRLSGAVVTMLAVGAVLAYVGTVRSVAALVPAYFAFGIAVGVLNVLISTVLMLRAPEAIRGRVMSLVSGAARGASMLGLLLGGALVAGLGGRQAYVVLGIASAAVAPLALLARRQLRGEPTARPAHASPVPADPAAEVAAS</sequence>
<proteinExistence type="predicted"/>
<dbReference type="PANTHER" id="PTHR23513:SF11">
    <property type="entry name" value="STAPHYLOFERRIN A TRANSPORTER"/>
    <property type="match status" value="1"/>
</dbReference>
<keyword evidence="4 8" id="KW-0812">Transmembrane</keyword>
<protein>
    <recommendedName>
        <fullName evidence="9">Major facilitator superfamily (MFS) profile domain-containing protein</fullName>
    </recommendedName>
</protein>
<evidence type="ECO:0000313" key="10">
    <source>
        <dbReference type="EMBL" id="EWT05772.1"/>
    </source>
</evidence>
<dbReference type="EMBL" id="AWQS01000088">
    <property type="protein sequence ID" value="EWT05772.1"/>
    <property type="molecule type" value="Genomic_DNA"/>
</dbReference>
<feature type="transmembrane region" description="Helical" evidence="8">
    <location>
        <begin position="285"/>
        <end position="305"/>
    </location>
</feature>
<keyword evidence="3" id="KW-1003">Cell membrane</keyword>
<dbReference type="PANTHER" id="PTHR23513">
    <property type="entry name" value="INTEGRAL MEMBRANE EFFLUX PROTEIN-RELATED"/>
    <property type="match status" value="1"/>
</dbReference>
<feature type="compositionally biased region" description="Low complexity" evidence="7">
    <location>
        <begin position="412"/>
        <end position="426"/>
    </location>
</feature>
<feature type="transmembrane region" description="Helical" evidence="8">
    <location>
        <begin position="317"/>
        <end position="338"/>
    </location>
</feature>
<feature type="region of interest" description="Disordered" evidence="7">
    <location>
        <begin position="406"/>
        <end position="426"/>
    </location>
</feature>
<dbReference type="GO" id="GO:0022857">
    <property type="term" value="F:transmembrane transporter activity"/>
    <property type="evidence" value="ECO:0007669"/>
    <property type="project" value="InterPro"/>
</dbReference>
<dbReference type="InterPro" id="IPR036259">
    <property type="entry name" value="MFS_trans_sf"/>
</dbReference>
<accession>W9GKX0</accession>
<feature type="transmembrane region" description="Helical" evidence="8">
    <location>
        <begin position="378"/>
        <end position="397"/>
    </location>
</feature>
<comment type="subcellular location">
    <subcellularLocation>
        <location evidence="1">Cell membrane</location>
        <topology evidence="1">Multi-pass membrane protein</topology>
    </subcellularLocation>
</comment>
<evidence type="ECO:0000256" key="5">
    <source>
        <dbReference type="ARBA" id="ARBA00022989"/>
    </source>
</evidence>
<evidence type="ECO:0000256" key="3">
    <source>
        <dbReference type="ARBA" id="ARBA00022475"/>
    </source>
</evidence>
<reference evidence="11" key="1">
    <citation type="submission" date="2013-08" db="EMBL/GenBank/DDBJ databases">
        <title>Intrasporangium oryzae NRRL B-24470.</title>
        <authorList>
            <person name="Liu H."/>
            <person name="Wang G."/>
        </authorList>
    </citation>
    <scope>NUCLEOTIDE SEQUENCE [LARGE SCALE GENOMIC DNA]</scope>
    <source>
        <strain evidence="11">Q5-1</strain>
    </source>
</reference>
<keyword evidence="6 8" id="KW-0472">Membrane</keyword>
<evidence type="ECO:0000259" key="9">
    <source>
        <dbReference type="PROSITE" id="PS50850"/>
    </source>
</evidence>
<dbReference type="InterPro" id="IPR020846">
    <property type="entry name" value="MFS_dom"/>
</dbReference>
<evidence type="ECO:0000313" key="11">
    <source>
        <dbReference type="Proteomes" id="UP000019494"/>
    </source>
</evidence>
<dbReference type="PROSITE" id="PS50850">
    <property type="entry name" value="MFS"/>
    <property type="match status" value="1"/>
</dbReference>
<name>W9GKX0_9MICO</name>
<evidence type="ECO:0000256" key="1">
    <source>
        <dbReference type="ARBA" id="ARBA00004651"/>
    </source>
</evidence>
<dbReference type="Pfam" id="PF05977">
    <property type="entry name" value="MFS_3"/>
    <property type="match status" value="1"/>
</dbReference>
<keyword evidence="5 8" id="KW-1133">Transmembrane helix</keyword>
<dbReference type="GO" id="GO:0005886">
    <property type="term" value="C:plasma membrane"/>
    <property type="evidence" value="ECO:0007669"/>
    <property type="project" value="UniProtKB-SubCell"/>
</dbReference>
<keyword evidence="11" id="KW-1185">Reference proteome</keyword>
<feature type="transmembrane region" description="Helical" evidence="8">
    <location>
        <begin position="144"/>
        <end position="167"/>
    </location>
</feature>
<evidence type="ECO:0000256" key="7">
    <source>
        <dbReference type="SAM" id="MobiDB-lite"/>
    </source>
</evidence>
<dbReference type="RefSeq" id="WP_034716823.1">
    <property type="nucleotide sequence ID" value="NZ_AWQS01000088.1"/>
</dbReference>
<gene>
    <name evidence="10" type="ORF">N864_21855</name>
</gene>
<feature type="transmembrane region" description="Helical" evidence="8">
    <location>
        <begin position="173"/>
        <end position="193"/>
    </location>
</feature>
<dbReference type="Proteomes" id="UP000019494">
    <property type="component" value="Unassembled WGS sequence"/>
</dbReference>
<feature type="transmembrane region" description="Helical" evidence="8">
    <location>
        <begin position="55"/>
        <end position="74"/>
    </location>
</feature>
<keyword evidence="2" id="KW-0813">Transport</keyword>
<feature type="transmembrane region" description="Helical" evidence="8">
    <location>
        <begin position="258"/>
        <end position="278"/>
    </location>
</feature>
<organism evidence="10 11">
    <name type="scientific">Intrasporangium chromatireducens Q5-1</name>
    <dbReference type="NCBI Taxonomy" id="584657"/>
    <lineage>
        <taxon>Bacteria</taxon>
        <taxon>Bacillati</taxon>
        <taxon>Actinomycetota</taxon>
        <taxon>Actinomycetes</taxon>
        <taxon>Micrococcales</taxon>
        <taxon>Intrasporangiaceae</taxon>
        <taxon>Intrasporangium</taxon>
    </lineage>
</organism>
<feature type="transmembrane region" description="Helical" evidence="8">
    <location>
        <begin position="350"/>
        <end position="372"/>
    </location>
</feature>
<evidence type="ECO:0000256" key="8">
    <source>
        <dbReference type="SAM" id="Phobius"/>
    </source>
</evidence>
<dbReference type="OrthoDB" id="3810421at2"/>
<evidence type="ECO:0000256" key="4">
    <source>
        <dbReference type="ARBA" id="ARBA00022692"/>
    </source>
</evidence>
<dbReference type="SUPFAM" id="SSF103473">
    <property type="entry name" value="MFS general substrate transporter"/>
    <property type="match status" value="1"/>
</dbReference>
<feature type="transmembrane region" description="Helical" evidence="8">
    <location>
        <begin position="86"/>
        <end position="105"/>
    </location>
</feature>